<proteinExistence type="predicted"/>
<reference evidence="2 3" key="1">
    <citation type="journal article" date="2022" name="Allergy">
        <title>Genome assembly and annotation of Periplaneta americana reveal a comprehensive cockroach allergen profile.</title>
        <authorList>
            <person name="Wang L."/>
            <person name="Xiong Q."/>
            <person name="Saelim N."/>
            <person name="Wang L."/>
            <person name="Nong W."/>
            <person name="Wan A.T."/>
            <person name="Shi M."/>
            <person name="Liu X."/>
            <person name="Cao Q."/>
            <person name="Hui J.H.L."/>
            <person name="Sookrung N."/>
            <person name="Leung T.F."/>
            <person name="Tungtrongchitr A."/>
            <person name="Tsui S.K.W."/>
        </authorList>
    </citation>
    <scope>NUCLEOTIDE SEQUENCE [LARGE SCALE GENOMIC DNA]</scope>
    <source>
        <strain evidence="2">PWHHKU_190912</strain>
    </source>
</reference>
<name>A0ABQ8T676_PERAM</name>
<dbReference type="EMBL" id="JAJSOF020000015">
    <property type="protein sequence ID" value="KAJ4441999.1"/>
    <property type="molecule type" value="Genomic_DNA"/>
</dbReference>
<evidence type="ECO:0008006" key="4">
    <source>
        <dbReference type="Google" id="ProtNLM"/>
    </source>
</evidence>
<gene>
    <name evidence="2" type="ORF">ANN_11863</name>
</gene>
<feature type="compositionally biased region" description="Basic and acidic residues" evidence="1">
    <location>
        <begin position="21"/>
        <end position="34"/>
    </location>
</feature>
<comment type="caution">
    <text evidence="2">The sequence shown here is derived from an EMBL/GenBank/DDBJ whole genome shotgun (WGS) entry which is preliminary data.</text>
</comment>
<organism evidence="2 3">
    <name type="scientific">Periplaneta americana</name>
    <name type="common">American cockroach</name>
    <name type="synonym">Blatta americana</name>
    <dbReference type="NCBI Taxonomy" id="6978"/>
    <lineage>
        <taxon>Eukaryota</taxon>
        <taxon>Metazoa</taxon>
        <taxon>Ecdysozoa</taxon>
        <taxon>Arthropoda</taxon>
        <taxon>Hexapoda</taxon>
        <taxon>Insecta</taxon>
        <taxon>Pterygota</taxon>
        <taxon>Neoptera</taxon>
        <taxon>Polyneoptera</taxon>
        <taxon>Dictyoptera</taxon>
        <taxon>Blattodea</taxon>
        <taxon>Blattoidea</taxon>
        <taxon>Blattidae</taxon>
        <taxon>Blattinae</taxon>
        <taxon>Periplaneta</taxon>
    </lineage>
</organism>
<feature type="region of interest" description="Disordered" evidence="1">
    <location>
        <begin position="18"/>
        <end position="68"/>
    </location>
</feature>
<sequence>MSRKDWCEIGEANNLISKVNGLEDDKSKKQEPKPGKQHARKVSVIPPWRSAELIDPNPIEERGRGETGVGEKEMKTIYNKISSSSELLDKIQGKKYEQRFCDEEKTTSLFLPLSKTTERVAAVVKLNKETISRIRKEGKECEDKGVEISTPNKVRRPPANKVELDDMDKCIIRREVHKYYRFYKGLPTLGKLHKFLRGFDEELFSEHGRGESRRKKNKFIRFADDMALLAEEETIRRDMLLELNDSCEQYGKKINANKTKTMVVARKTKKVNLRILNEAIEQVDSFKYSDVL</sequence>
<evidence type="ECO:0000313" key="3">
    <source>
        <dbReference type="Proteomes" id="UP001148838"/>
    </source>
</evidence>
<evidence type="ECO:0000256" key="1">
    <source>
        <dbReference type="SAM" id="MobiDB-lite"/>
    </source>
</evidence>
<dbReference type="Proteomes" id="UP001148838">
    <property type="component" value="Unassembled WGS sequence"/>
</dbReference>
<feature type="compositionally biased region" description="Basic and acidic residues" evidence="1">
    <location>
        <begin position="59"/>
        <end position="68"/>
    </location>
</feature>
<accession>A0ABQ8T676</accession>
<evidence type="ECO:0000313" key="2">
    <source>
        <dbReference type="EMBL" id="KAJ4441999.1"/>
    </source>
</evidence>
<keyword evidence="3" id="KW-1185">Reference proteome</keyword>
<protein>
    <recommendedName>
        <fullName evidence="4">Reverse transcriptase domain-containing protein</fullName>
    </recommendedName>
</protein>